<dbReference type="PANTHER" id="PTHR24305:SF232">
    <property type="entry name" value="P450, PUTATIVE (EUROFUNG)-RELATED"/>
    <property type="match status" value="1"/>
</dbReference>
<dbReference type="PRINTS" id="PR00465">
    <property type="entry name" value="EP450IV"/>
</dbReference>
<dbReference type="InterPro" id="IPR050121">
    <property type="entry name" value="Cytochrome_P450_monoxygenase"/>
</dbReference>
<keyword evidence="6" id="KW-0560">Oxidoreductase</keyword>
<evidence type="ECO:0000256" key="5">
    <source>
        <dbReference type="PIRSR" id="PIRSR602403-1"/>
    </source>
</evidence>
<dbReference type="GO" id="GO:0020037">
    <property type="term" value="F:heme binding"/>
    <property type="evidence" value="ECO:0007669"/>
    <property type="project" value="InterPro"/>
</dbReference>
<keyword evidence="4 5" id="KW-0408">Iron</keyword>
<evidence type="ECO:0000256" key="4">
    <source>
        <dbReference type="ARBA" id="ARBA00023004"/>
    </source>
</evidence>
<dbReference type="Proteomes" id="UP000298138">
    <property type="component" value="Unassembled WGS sequence"/>
</dbReference>
<dbReference type="AlphaFoldDB" id="A0A4S2MTS0"/>
<dbReference type="GO" id="GO:0005506">
    <property type="term" value="F:iron ion binding"/>
    <property type="evidence" value="ECO:0007669"/>
    <property type="project" value="InterPro"/>
</dbReference>
<proteinExistence type="inferred from homology"/>
<dbReference type="InterPro" id="IPR002403">
    <property type="entry name" value="Cyt_P450_E_grp-IV"/>
</dbReference>
<reference evidence="8 9" key="1">
    <citation type="submission" date="2019-04" db="EMBL/GenBank/DDBJ databases">
        <title>Comparative genomics and transcriptomics to analyze fruiting body development in filamentous ascomycetes.</title>
        <authorList>
            <consortium name="DOE Joint Genome Institute"/>
            <person name="Lutkenhaus R."/>
            <person name="Traeger S."/>
            <person name="Breuer J."/>
            <person name="Kuo A."/>
            <person name="Lipzen A."/>
            <person name="Pangilinan J."/>
            <person name="Dilworth D."/>
            <person name="Sandor L."/>
            <person name="Poggeler S."/>
            <person name="Barry K."/>
            <person name="Grigoriev I.V."/>
            <person name="Nowrousian M."/>
        </authorList>
    </citation>
    <scope>NUCLEOTIDE SEQUENCE [LARGE SCALE GENOMIC DNA]</scope>
    <source>
        <strain evidence="8 9">CBS 389.68</strain>
    </source>
</reference>
<dbReference type="PRINTS" id="PR00385">
    <property type="entry name" value="P450"/>
</dbReference>
<evidence type="ECO:0000256" key="7">
    <source>
        <dbReference type="SAM" id="Phobius"/>
    </source>
</evidence>
<dbReference type="SUPFAM" id="SSF48264">
    <property type="entry name" value="Cytochrome P450"/>
    <property type="match status" value="1"/>
</dbReference>
<feature type="transmembrane region" description="Helical" evidence="7">
    <location>
        <begin position="13"/>
        <end position="34"/>
    </location>
</feature>
<dbReference type="OrthoDB" id="3934656at2759"/>
<dbReference type="InterPro" id="IPR017972">
    <property type="entry name" value="Cyt_P450_CS"/>
</dbReference>
<organism evidence="8 9">
    <name type="scientific">Ascodesmis nigricans</name>
    <dbReference type="NCBI Taxonomy" id="341454"/>
    <lineage>
        <taxon>Eukaryota</taxon>
        <taxon>Fungi</taxon>
        <taxon>Dikarya</taxon>
        <taxon>Ascomycota</taxon>
        <taxon>Pezizomycotina</taxon>
        <taxon>Pezizomycetes</taxon>
        <taxon>Pezizales</taxon>
        <taxon>Ascodesmidaceae</taxon>
        <taxon>Ascodesmis</taxon>
    </lineage>
</organism>
<keyword evidence="7" id="KW-1133">Transmembrane helix</keyword>
<dbReference type="PROSITE" id="PS00086">
    <property type="entry name" value="CYTOCHROME_P450"/>
    <property type="match status" value="1"/>
</dbReference>
<evidence type="ECO:0000256" key="6">
    <source>
        <dbReference type="RuleBase" id="RU000461"/>
    </source>
</evidence>
<protein>
    <submittedName>
        <fullName evidence="8">Cytochrome P450</fullName>
    </submittedName>
</protein>
<dbReference type="EMBL" id="ML220128">
    <property type="protein sequence ID" value="TGZ79939.1"/>
    <property type="molecule type" value="Genomic_DNA"/>
</dbReference>
<evidence type="ECO:0000256" key="1">
    <source>
        <dbReference type="ARBA" id="ARBA00001971"/>
    </source>
</evidence>
<accession>A0A4S2MTS0</accession>
<gene>
    <name evidence="8" type="ORF">EX30DRAFT_355547</name>
</gene>
<keyword evidence="5 6" id="KW-0349">Heme</keyword>
<keyword evidence="9" id="KW-1185">Reference proteome</keyword>
<keyword evidence="7" id="KW-0812">Transmembrane</keyword>
<keyword evidence="6" id="KW-0503">Monooxygenase</keyword>
<sequence>MITDLLHDIFDTIVANPFLILAIFLGYSIGSRLLRYYTSPLRRAGLPGPLLGHFTSWYRAYHVLIHRNWHHKLQSLHVHYGPIVWIAPDEISVSDPKLRSTIYGFADERKEQSFFPKAHVFETGQINEDFNFVFETDPKKARVGKWAMAHAYSERGLAVLEEEFDKAVKDLVDGLATHHARPNRSANLGKWCHYFMYDLCSLLCSGYTSGLCQAGRDKDSQIYSMRVIFEAVGGLIPVNFTLKVTTRWFRKMLLNSYLEHFFKGCLLNDEYYSKEERINKISDDKPQHLMSRFRTAEQKIRKLFPIGNWTEAITNNIFFIYAGSTVASNAFPRVLQLIYSHPRVLRKIRAEIASLPNQTVTISSLDRTSGHTCQIPYLEAAILEALRLTPTFGLSLSRTVPPMGCKLQDYTIPPGYIVGMSGWTVNYDNAYFGADAAEFKPERWLGNHPTEIGRDGTGLPRTMRNYLEAGWFAFGAGARVCVGRHMTMIAFTKGVAEMVKRFEVEVEREGKDWYALIVHTEGLVVRLKERWGVESEGERELLGVCKEFMGVGA</sequence>
<dbReference type="Gene3D" id="1.10.630.10">
    <property type="entry name" value="Cytochrome P450"/>
    <property type="match status" value="1"/>
</dbReference>
<evidence type="ECO:0000313" key="9">
    <source>
        <dbReference type="Proteomes" id="UP000298138"/>
    </source>
</evidence>
<comment type="cofactor">
    <cofactor evidence="1 5">
        <name>heme</name>
        <dbReference type="ChEBI" id="CHEBI:30413"/>
    </cofactor>
</comment>
<evidence type="ECO:0000256" key="2">
    <source>
        <dbReference type="ARBA" id="ARBA00010617"/>
    </source>
</evidence>
<evidence type="ECO:0000313" key="8">
    <source>
        <dbReference type="EMBL" id="TGZ79939.1"/>
    </source>
</evidence>
<dbReference type="InterPro" id="IPR036396">
    <property type="entry name" value="Cyt_P450_sf"/>
</dbReference>
<dbReference type="STRING" id="341454.A0A4S2MTS0"/>
<dbReference type="Pfam" id="PF00067">
    <property type="entry name" value="p450"/>
    <property type="match status" value="1"/>
</dbReference>
<evidence type="ECO:0000256" key="3">
    <source>
        <dbReference type="ARBA" id="ARBA00022723"/>
    </source>
</evidence>
<dbReference type="GO" id="GO:0016705">
    <property type="term" value="F:oxidoreductase activity, acting on paired donors, with incorporation or reduction of molecular oxygen"/>
    <property type="evidence" value="ECO:0007669"/>
    <property type="project" value="InterPro"/>
</dbReference>
<dbReference type="GO" id="GO:0004497">
    <property type="term" value="F:monooxygenase activity"/>
    <property type="evidence" value="ECO:0007669"/>
    <property type="project" value="UniProtKB-KW"/>
</dbReference>
<name>A0A4S2MTS0_9PEZI</name>
<dbReference type="InterPro" id="IPR001128">
    <property type="entry name" value="Cyt_P450"/>
</dbReference>
<keyword evidence="3 5" id="KW-0479">Metal-binding</keyword>
<dbReference type="InParanoid" id="A0A4S2MTS0"/>
<feature type="binding site" description="axial binding residue" evidence="5">
    <location>
        <position position="481"/>
    </location>
    <ligand>
        <name>heme</name>
        <dbReference type="ChEBI" id="CHEBI:30413"/>
    </ligand>
    <ligandPart>
        <name>Fe</name>
        <dbReference type="ChEBI" id="CHEBI:18248"/>
    </ligandPart>
</feature>
<keyword evidence="7" id="KW-0472">Membrane</keyword>
<comment type="similarity">
    <text evidence="2 6">Belongs to the cytochrome P450 family.</text>
</comment>
<dbReference type="PANTHER" id="PTHR24305">
    <property type="entry name" value="CYTOCHROME P450"/>
    <property type="match status" value="1"/>
</dbReference>